<organism evidence="4 5">
    <name type="scientific">Saccharibacillus alkalitolerans</name>
    <dbReference type="NCBI Taxonomy" id="2705290"/>
    <lineage>
        <taxon>Bacteria</taxon>
        <taxon>Bacillati</taxon>
        <taxon>Bacillota</taxon>
        <taxon>Bacilli</taxon>
        <taxon>Bacillales</taxon>
        <taxon>Paenibacillaceae</taxon>
        <taxon>Saccharibacillus</taxon>
    </lineage>
</organism>
<keyword evidence="5" id="KW-1185">Reference proteome</keyword>
<comment type="caution">
    <text evidence="4">The sequence shown here is derived from an EMBL/GenBank/DDBJ whole genome shotgun (WGS) entry which is preliminary data.</text>
</comment>
<dbReference type="Proteomes" id="UP000800303">
    <property type="component" value="Unassembled WGS sequence"/>
</dbReference>
<keyword evidence="1" id="KW-0808">Transferase</keyword>
<feature type="domain" description="N-acetyltransferase" evidence="3">
    <location>
        <begin position="58"/>
        <end position="239"/>
    </location>
</feature>
<dbReference type="CDD" id="cd04301">
    <property type="entry name" value="NAT_SF"/>
    <property type="match status" value="1"/>
</dbReference>
<gene>
    <name evidence="4" type="ORF">GYN08_10615</name>
</gene>
<sequence length="249" mass="27547">MTDKPESASARQEQSEQWKRDERPGRKKEDGPAVSGAAVRGEGRIAACEAAHHEAVCELLACSFGGKFRSLVRLNDRRTARLIAAAWPFRQEEGSRQFGFFLPDSGQPVGTVALKWTPTGKSSAGGGKEPDWVRLMFEFGPLNVLKFAAGMAALGYTPPEEECYIEHIAVRPDCRGKGIGRALLGHAARFARESGFGSLSLHVSGRSPATIRLYENAGFRTVRVERRPLGRFFFREPLWHFMCRPADGR</sequence>
<dbReference type="PANTHER" id="PTHR13947">
    <property type="entry name" value="GNAT FAMILY N-ACETYLTRANSFERASE"/>
    <property type="match status" value="1"/>
</dbReference>
<dbReference type="PANTHER" id="PTHR13947:SF37">
    <property type="entry name" value="LD18367P"/>
    <property type="match status" value="1"/>
</dbReference>
<evidence type="ECO:0000259" key="3">
    <source>
        <dbReference type="PROSITE" id="PS51186"/>
    </source>
</evidence>
<name>A0ABX0F6Z8_9BACL</name>
<protein>
    <submittedName>
        <fullName evidence="4">GNAT family N-acetyltransferase</fullName>
    </submittedName>
</protein>
<accession>A0ABX0F6Z8</accession>
<dbReference type="SUPFAM" id="SSF55729">
    <property type="entry name" value="Acyl-CoA N-acyltransferases (Nat)"/>
    <property type="match status" value="1"/>
</dbReference>
<dbReference type="InterPro" id="IPR000182">
    <property type="entry name" value="GNAT_dom"/>
</dbReference>
<dbReference type="EMBL" id="JAAFGS010000003">
    <property type="protein sequence ID" value="NGZ75774.1"/>
    <property type="molecule type" value="Genomic_DNA"/>
</dbReference>
<feature type="compositionally biased region" description="Basic and acidic residues" evidence="2">
    <location>
        <begin position="13"/>
        <end position="31"/>
    </location>
</feature>
<dbReference type="Pfam" id="PF00583">
    <property type="entry name" value="Acetyltransf_1"/>
    <property type="match status" value="1"/>
</dbReference>
<evidence type="ECO:0000256" key="2">
    <source>
        <dbReference type="SAM" id="MobiDB-lite"/>
    </source>
</evidence>
<dbReference type="PROSITE" id="PS51186">
    <property type="entry name" value="GNAT"/>
    <property type="match status" value="1"/>
</dbReference>
<dbReference type="RefSeq" id="WP_166274183.1">
    <property type="nucleotide sequence ID" value="NZ_JAAFGS010000003.1"/>
</dbReference>
<dbReference type="InterPro" id="IPR016181">
    <property type="entry name" value="Acyl_CoA_acyltransferase"/>
</dbReference>
<dbReference type="Gene3D" id="3.40.630.30">
    <property type="match status" value="1"/>
</dbReference>
<evidence type="ECO:0000256" key="1">
    <source>
        <dbReference type="ARBA" id="ARBA00022679"/>
    </source>
</evidence>
<reference evidence="4 5" key="1">
    <citation type="submission" date="2020-01" db="EMBL/GenBank/DDBJ databases">
        <title>Polyphasic characterisation and genomic insights into a novel alkali tolerant bacterium VR-M41.</title>
        <authorList>
            <person name="Vemuluri V.R."/>
        </authorList>
    </citation>
    <scope>NUCLEOTIDE SEQUENCE [LARGE SCALE GENOMIC DNA]</scope>
    <source>
        <strain evidence="4 5">VR-M41</strain>
    </source>
</reference>
<proteinExistence type="predicted"/>
<feature type="region of interest" description="Disordered" evidence="2">
    <location>
        <begin position="1"/>
        <end position="38"/>
    </location>
</feature>
<dbReference type="InterPro" id="IPR050769">
    <property type="entry name" value="NAT_camello-type"/>
</dbReference>
<evidence type="ECO:0000313" key="5">
    <source>
        <dbReference type="Proteomes" id="UP000800303"/>
    </source>
</evidence>
<evidence type="ECO:0000313" key="4">
    <source>
        <dbReference type="EMBL" id="NGZ75774.1"/>
    </source>
</evidence>